<sequence>MDYVREFLALGLDSILFGICCNLFIKQYKAIKEVQNAAVVELDSSLEDRVRTQPDQKLPYVAVRGQVKALGAPVTSINNWKTTGTIQKICIKEHLIRRSSAGFWSTDHKRVIQEVYNSVPFVLQASKTSVEVLDAERTDILDLETTESHFEPSNPSGLQLVWGFFTGVQQRGVQTTEEMLKEGTFITGIGELALERGGLKLQAPCDGNPYYLTVLPLSSLIRKLDNEKRIYRFLTIILGGIGIVIIGIIAQRWWTKRARRLNEEAIRRQRDGSQKMRRRHVRDRELNELQQCLVCYQNPREIILLPCGHVCLCLDCSERINDLCPVCRAKVQTKATAYIA</sequence>
<dbReference type="STRING" id="136037.A0A067QY73"/>
<evidence type="ECO:0000256" key="4">
    <source>
        <dbReference type="ARBA" id="ARBA00022679"/>
    </source>
</evidence>
<keyword evidence="12" id="KW-0496">Mitochondrion</keyword>
<evidence type="ECO:0000256" key="3">
    <source>
        <dbReference type="ARBA" id="ARBA00012483"/>
    </source>
</evidence>
<dbReference type="GO" id="GO:0016874">
    <property type="term" value="F:ligase activity"/>
    <property type="evidence" value="ECO:0007669"/>
    <property type="project" value="UniProtKB-KW"/>
</dbReference>
<evidence type="ECO:0000256" key="8">
    <source>
        <dbReference type="ARBA" id="ARBA00022786"/>
    </source>
</evidence>
<name>A0A067QY73_ZOONE</name>
<reference evidence="17 18" key="1">
    <citation type="journal article" date="2014" name="Nat. Commun.">
        <title>Molecular traces of alternative social organization in a termite genome.</title>
        <authorList>
            <person name="Terrapon N."/>
            <person name="Li C."/>
            <person name="Robertson H.M."/>
            <person name="Ji L."/>
            <person name="Meng X."/>
            <person name="Booth W."/>
            <person name="Chen Z."/>
            <person name="Childers C.P."/>
            <person name="Glastad K.M."/>
            <person name="Gokhale K."/>
            <person name="Gowin J."/>
            <person name="Gronenberg W."/>
            <person name="Hermansen R.A."/>
            <person name="Hu H."/>
            <person name="Hunt B.G."/>
            <person name="Huylmans A.K."/>
            <person name="Khalil S.M."/>
            <person name="Mitchell R.D."/>
            <person name="Munoz-Torres M.C."/>
            <person name="Mustard J.A."/>
            <person name="Pan H."/>
            <person name="Reese J.T."/>
            <person name="Scharf M.E."/>
            <person name="Sun F."/>
            <person name="Vogel H."/>
            <person name="Xiao J."/>
            <person name="Yang W."/>
            <person name="Yang Z."/>
            <person name="Yang Z."/>
            <person name="Zhou J."/>
            <person name="Zhu J."/>
            <person name="Brent C.S."/>
            <person name="Elsik C.G."/>
            <person name="Goodisman M.A."/>
            <person name="Liberles D.A."/>
            <person name="Roe R.M."/>
            <person name="Vargo E.L."/>
            <person name="Vilcinskas A."/>
            <person name="Wang J."/>
            <person name="Bornberg-Bauer E."/>
            <person name="Korb J."/>
            <person name="Zhang G."/>
            <person name="Liebig J."/>
        </authorList>
    </citation>
    <scope>NUCLEOTIDE SEQUENCE [LARGE SCALE GENOMIC DNA]</scope>
    <source>
        <tissue evidence="17">Whole organism</tissue>
    </source>
</reference>
<keyword evidence="17" id="KW-0436">Ligase</keyword>
<dbReference type="GO" id="GO:0005741">
    <property type="term" value="C:mitochondrial outer membrane"/>
    <property type="evidence" value="ECO:0007669"/>
    <property type="project" value="UniProtKB-SubCell"/>
</dbReference>
<keyword evidence="5 15" id="KW-0812">Transmembrane</keyword>
<dbReference type="InterPro" id="IPR001841">
    <property type="entry name" value="Znf_RING"/>
</dbReference>
<comment type="subcellular location">
    <subcellularLocation>
        <location evidence="2">Mitochondrion outer membrane</location>
        <topology evidence="2">Multi-pass membrane protein</topology>
    </subcellularLocation>
</comment>
<evidence type="ECO:0000256" key="2">
    <source>
        <dbReference type="ARBA" id="ARBA00004374"/>
    </source>
</evidence>
<evidence type="ECO:0000256" key="9">
    <source>
        <dbReference type="ARBA" id="ARBA00022787"/>
    </source>
</evidence>
<dbReference type="GO" id="GO:0016567">
    <property type="term" value="P:protein ubiquitination"/>
    <property type="evidence" value="ECO:0007669"/>
    <property type="project" value="InterPro"/>
</dbReference>
<dbReference type="PANTHER" id="PTHR12183">
    <property type="entry name" value="MITOCHONDRIAL UBIQUITIN LIGASE ACTIVATOR OF NFKB 1"/>
    <property type="match status" value="1"/>
</dbReference>
<dbReference type="InterPro" id="IPR051652">
    <property type="entry name" value="MDM2_MDM4_MUL1"/>
</dbReference>
<keyword evidence="8" id="KW-0833">Ubl conjugation pathway</keyword>
<evidence type="ECO:0000256" key="1">
    <source>
        <dbReference type="ARBA" id="ARBA00000900"/>
    </source>
</evidence>
<evidence type="ECO:0000256" key="11">
    <source>
        <dbReference type="ARBA" id="ARBA00022989"/>
    </source>
</evidence>
<accession>A0A067QY73</accession>
<keyword evidence="6" id="KW-0479">Metal-binding</keyword>
<dbReference type="PROSITE" id="PS50089">
    <property type="entry name" value="ZF_RING_2"/>
    <property type="match status" value="1"/>
</dbReference>
<keyword evidence="7 14" id="KW-0863">Zinc-finger</keyword>
<dbReference type="SMART" id="SM00184">
    <property type="entry name" value="RING"/>
    <property type="match status" value="1"/>
</dbReference>
<keyword evidence="11 15" id="KW-1133">Transmembrane helix</keyword>
<dbReference type="Gene3D" id="3.30.40.10">
    <property type="entry name" value="Zinc/RING finger domain, C3HC4 (zinc finger)"/>
    <property type="match status" value="1"/>
</dbReference>
<dbReference type="eggNOG" id="KOG1571">
    <property type="taxonomic scope" value="Eukaryota"/>
</dbReference>
<dbReference type="Proteomes" id="UP000027135">
    <property type="component" value="Unassembled WGS sequence"/>
</dbReference>
<keyword evidence="9" id="KW-1000">Mitochondrion outer membrane</keyword>
<dbReference type="CDD" id="cd16649">
    <property type="entry name" value="mRING-HC-C3HC5_CGRF1-like"/>
    <property type="match status" value="1"/>
</dbReference>
<evidence type="ECO:0000256" key="12">
    <source>
        <dbReference type="ARBA" id="ARBA00023128"/>
    </source>
</evidence>
<organism evidence="17 18">
    <name type="scientific">Zootermopsis nevadensis</name>
    <name type="common">Dampwood termite</name>
    <dbReference type="NCBI Taxonomy" id="136037"/>
    <lineage>
        <taxon>Eukaryota</taxon>
        <taxon>Metazoa</taxon>
        <taxon>Ecdysozoa</taxon>
        <taxon>Arthropoda</taxon>
        <taxon>Hexapoda</taxon>
        <taxon>Insecta</taxon>
        <taxon>Pterygota</taxon>
        <taxon>Neoptera</taxon>
        <taxon>Polyneoptera</taxon>
        <taxon>Dictyoptera</taxon>
        <taxon>Blattodea</taxon>
        <taxon>Blattoidea</taxon>
        <taxon>Termitoidae</taxon>
        <taxon>Termopsidae</taxon>
        <taxon>Zootermopsis</taxon>
    </lineage>
</organism>
<evidence type="ECO:0000256" key="6">
    <source>
        <dbReference type="ARBA" id="ARBA00022723"/>
    </source>
</evidence>
<feature type="domain" description="RING-type" evidence="16">
    <location>
        <begin position="292"/>
        <end position="328"/>
    </location>
</feature>
<dbReference type="InParanoid" id="A0A067QY73"/>
<keyword evidence="13 15" id="KW-0472">Membrane</keyword>
<protein>
    <recommendedName>
        <fullName evidence="3">RING-type E3 ubiquitin transferase</fullName>
        <ecNumber evidence="3">2.3.2.27</ecNumber>
    </recommendedName>
</protein>
<evidence type="ECO:0000256" key="14">
    <source>
        <dbReference type="PROSITE-ProRule" id="PRU00175"/>
    </source>
</evidence>
<gene>
    <name evidence="17" type="ORF">L798_09135</name>
</gene>
<evidence type="ECO:0000256" key="15">
    <source>
        <dbReference type="SAM" id="Phobius"/>
    </source>
</evidence>
<dbReference type="InterPro" id="IPR013083">
    <property type="entry name" value="Znf_RING/FYVE/PHD"/>
</dbReference>
<proteinExistence type="predicted"/>
<evidence type="ECO:0000256" key="5">
    <source>
        <dbReference type="ARBA" id="ARBA00022692"/>
    </source>
</evidence>
<dbReference type="EC" id="2.3.2.27" evidence="3"/>
<evidence type="ECO:0000313" key="18">
    <source>
        <dbReference type="Proteomes" id="UP000027135"/>
    </source>
</evidence>
<evidence type="ECO:0000256" key="13">
    <source>
        <dbReference type="ARBA" id="ARBA00023136"/>
    </source>
</evidence>
<dbReference type="AlphaFoldDB" id="A0A067QY73"/>
<dbReference type="EMBL" id="KK852824">
    <property type="protein sequence ID" value="KDR15431.1"/>
    <property type="molecule type" value="Genomic_DNA"/>
</dbReference>
<dbReference type="FunCoup" id="A0A067QY73">
    <property type="interactions" value="1165"/>
</dbReference>
<dbReference type="GO" id="GO:0061630">
    <property type="term" value="F:ubiquitin protein ligase activity"/>
    <property type="evidence" value="ECO:0007669"/>
    <property type="project" value="UniProtKB-EC"/>
</dbReference>
<evidence type="ECO:0000259" key="16">
    <source>
        <dbReference type="PROSITE" id="PS50089"/>
    </source>
</evidence>
<comment type="catalytic activity">
    <reaction evidence="1">
        <text>S-ubiquitinyl-[E2 ubiquitin-conjugating enzyme]-L-cysteine + [acceptor protein]-L-lysine = [E2 ubiquitin-conjugating enzyme]-L-cysteine + N(6)-ubiquitinyl-[acceptor protein]-L-lysine.</text>
        <dbReference type="EC" id="2.3.2.27"/>
    </reaction>
</comment>
<evidence type="ECO:0000313" key="17">
    <source>
        <dbReference type="EMBL" id="KDR15431.1"/>
    </source>
</evidence>
<dbReference type="PANTHER" id="PTHR12183:SF32">
    <property type="entry name" value="MITOCHONDRIAL E3 UBIQUITIN PROTEIN LIGASE 1"/>
    <property type="match status" value="1"/>
</dbReference>
<dbReference type="Pfam" id="PF12483">
    <property type="entry name" value="GIDE"/>
    <property type="match status" value="1"/>
</dbReference>
<dbReference type="OrthoDB" id="66726at2759"/>
<dbReference type="GO" id="GO:0008270">
    <property type="term" value="F:zinc ion binding"/>
    <property type="evidence" value="ECO:0007669"/>
    <property type="project" value="UniProtKB-KW"/>
</dbReference>
<dbReference type="OMA" id="FWWKVLA"/>
<feature type="transmembrane region" description="Helical" evidence="15">
    <location>
        <begin position="230"/>
        <end position="254"/>
    </location>
</feature>
<evidence type="ECO:0000256" key="7">
    <source>
        <dbReference type="ARBA" id="ARBA00022771"/>
    </source>
</evidence>
<dbReference type="SUPFAM" id="SSF57850">
    <property type="entry name" value="RING/U-box"/>
    <property type="match status" value="1"/>
</dbReference>
<keyword evidence="18" id="KW-1185">Reference proteome</keyword>
<keyword evidence="10" id="KW-0862">Zinc</keyword>
<dbReference type="Pfam" id="PF13920">
    <property type="entry name" value="zf-C3HC4_3"/>
    <property type="match status" value="1"/>
</dbReference>
<dbReference type="InterPro" id="IPR022170">
    <property type="entry name" value="MUL1-like"/>
</dbReference>
<keyword evidence="4" id="KW-0808">Transferase</keyword>
<evidence type="ECO:0000256" key="10">
    <source>
        <dbReference type="ARBA" id="ARBA00022833"/>
    </source>
</evidence>